<feature type="compositionally biased region" description="Polar residues" evidence="1">
    <location>
        <begin position="8"/>
        <end position="23"/>
    </location>
</feature>
<dbReference type="AlphaFoldDB" id="A0A7I7MS25"/>
<feature type="region of interest" description="Disordered" evidence="1">
    <location>
        <begin position="41"/>
        <end position="91"/>
    </location>
</feature>
<reference evidence="2 3" key="1">
    <citation type="journal article" date="2019" name="Emerg. Microbes Infect.">
        <title>Comprehensive subspecies identification of 175 nontuberculous mycobacteria species based on 7547 genomic profiles.</title>
        <authorList>
            <person name="Matsumoto Y."/>
            <person name="Kinjo T."/>
            <person name="Motooka D."/>
            <person name="Nabeya D."/>
            <person name="Jung N."/>
            <person name="Uechi K."/>
            <person name="Horii T."/>
            <person name="Iida T."/>
            <person name="Fujita J."/>
            <person name="Nakamura S."/>
        </authorList>
    </citation>
    <scope>NUCLEOTIDE SEQUENCE [LARGE SCALE GENOMIC DNA]</scope>
    <source>
        <strain evidence="2 3">JCM 14233</strain>
    </source>
</reference>
<gene>
    <name evidence="2" type="ORF">MSHI_25230</name>
</gene>
<sequence>MYIKHESSTGPISGKTTKSSSSRFPRFHQWEAVTELAAAATAASATTGNDVTIDTAGRKQPMRTGQRPFQTPPHPPKRTRANPPGPQPDTRKCVRPLALAGGWPMRCQAAPIATMMRLWMLANCAAVIRESVGLTRRSDTLVM</sequence>
<feature type="region of interest" description="Disordered" evidence="1">
    <location>
        <begin position="1"/>
        <end position="26"/>
    </location>
</feature>
<keyword evidence="3" id="KW-1185">Reference proteome</keyword>
<proteinExistence type="predicted"/>
<dbReference type="Proteomes" id="UP000467236">
    <property type="component" value="Chromosome"/>
</dbReference>
<organism evidence="2 3">
    <name type="scientific">Mycobacterium shinjukuense</name>
    <dbReference type="NCBI Taxonomy" id="398694"/>
    <lineage>
        <taxon>Bacteria</taxon>
        <taxon>Bacillati</taxon>
        <taxon>Actinomycetota</taxon>
        <taxon>Actinomycetes</taxon>
        <taxon>Mycobacteriales</taxon>
        <taxon>Mycobacteriaceae</taxon>
        <taxon>Mycobacterium</taxon>
    </lineage>
</organism>
<dbReference type="KEGG" id="mshj:MSHI_25230"/>
<evidence type="ECO:0000256" key="1">
    <source>
        <dbReference type="SAM" id="MobiDB-lite"/>
    </source>
</evidence>
<evidence type="ECO:0000313" key="2">
    <source>
        <dbReference type="EMBL" id="BBX74617.1"/>
    </source>
</evidence>
<protein>
    <submittedName>
        <fullName evidence="2">Uncharacterized protein</fullName>
    </submittedName>
</protein>
<dbReference type="EMBL" id="AP022575">
    <property type="protein sequence ID" value="BBX74617.1"/>
    <property type="molecule type" value="Genomic_DNA"/>
</dbReference>
<evidence type="ECO:0000313" key="3">
    <source>
        <dbReference type="Proteomes" id="UP000467236"/>
    </source>
</evidence>
<accession>A0A7I7MS25</accession>
<name>A0A7I7MS25_9MYCO</name>